<dbReference type="InterPro" id="IPR022653">
    <property type="entry name" value="De-COase2_pyr-phos_BS"/>
</dbReference>
<dbReference type="HAMAP" id="MF_02120">
    <property type="entry name" value="LysA"/>
    <property type="match status" value="1"/>
</dbReference>
<evidence type="ECO:0000313" key="11">
    <source>
        <dbReference type="Proteomes" id="UP000007161"/>
    </source>
</evidence>
<comment type="function">
    <text evidence="5">Specifically catalyzes the decarboxylation of meso-diaminopimelate (meso-DAP) to L-lysine.</text>
</comment>
<dbReference type="FunFam" id="3.20.20.10:FF:000003">
    <property type="entry name" value="Diaminopimelate decarboxylase"/>
    <property type="match status" value="1"/>
</dbReference>
<dbReference type="SUPFAM" id="SSF50621">
    <property type="entry name" value="Alanine racemase C-terminal domain-like"/>
    <property type="match status" value="1"/>
</dbReference>
<keyword evidence="5 8" id="KW-0457">Lysine biosynthesis</keyword>
<feature type="domain" description="Orn/DAP/Arg decarboxylase 2 N-terminal" evidence="9">
    <location>
        <begin position="22"/>
        <end position="252"/>
    </location>
</feature>
<keyword evidence="2 5" id="KW-0210">Decarboxylase</keyword>
<comment type="subunit">
    <text evidence="5">Homodimer.</text>
</comment>
<sequence>MEEILKKIESEYGTPVYVYFEKEIKNRIKNVKEIFEGINLIPTFALKANNNPALIKIMYESGFGADIVTVGEYKGAEIAGVPKEKIVWNGNGKSKEDMKFLKDKIKYVNIDSFEEMELWKNIKTENIEFFLRVNPDVDAKTHPHISTGLKKNKFGIPAVKLEEFMNKYNDNRIKGIHFHIGSQITEISPFIDAFKIGLEISKKYNFKKINIGGGWGINYDGKEINLNEYKEKVIPILKYYDEVILELGRYIMGPSGILLLNITRVKQGIDKVFVVTNGGMNLLIRPVLYNAYHEPVFLNPTGKKAKIDIVGPLCESGDKLLWDKELPIPEENSLVYFKNAGAYGFSMSNNYNSTLKPAEVLITENEEIKLIRKRESYEDLYKNIIL</sequence>
<dbReference type="PANTHER" id="PTHR43727:SF2">
    <property type="entry name" value="GROUP IV DECARBOXYLASE"/>
    <property type="match status" value="1"/>
</dbReference>
<reference evidence="11" key="2">
    <citation type="submission" date="2012-01" db="EMBL/GenBank/DDBJ databases">
        <title>Complete sequence of chromosome of Marinitoga piezophila KA3.</title>
        <authorList>
            <person name="Lucas S."/>
            <person name="Han J."/>
            <person name="Lapidus A."/>
            <person name="Cheng J.-F."/>
            <person name="Goodwin L."/>
            <person name="Pitluck S."/>
            <person name="Peters L."/>
            <person name="Mikhailova N."/>
            <person name="Teshima H."/>
            <person name="Detter J.C."/>
            <person name="Han C."/>
            <person name="Tapia R."/>
            <person name="Land M."/>
            <person name="Hauser L."/>
            <person name="Kyrpides N."/>
            <person name="Ivanova N."/>
            <person name="Pagani I."/>
            <person name="Jebbar M."/>
            <person name="Vannier P."/>
            <person name="Oger P."/>
            <person name="Cario A."/>
            <person name="Bartlett D."/>
            <person name="Noll K.M."/>
            <person name="Woyke T."/>
        </authorList>
    </citation>
    <scope>NUCLEOTIDE SEQUENCE [LARGE SCALE GENOMIC DNA]</scope>
    <source>
        <strain evidence="11">DSM 14283 / JCM 11233 / KA3</strain>
    </source>
</reference>
<feature type="binding site" evidence="5">
    <location>
        <position position="315"/>
    </location>
    <ligand>
        <name>substrate</name>
    </ligand>
</feature>
<dbReference type="KEGG" id="mpz:Marpi_1963"/>
<evidence type="ECO:0000256" key="8">
    <source>
        <dbReference type="RuleBase" id="RU003738"/>
    </source>
</evidence>
<evidence type="ECO:0000256" key="2">
    <source>
        <dbReference type="ARBA" id="ARBA00022793"/>
    </source>
</evidence>
<dbReference type="GO" id="GO:0030170">
    <property type="term" value="F:pyridoxal phosphate binding"/>
    <property type="evidence" value="ECO:0007669"/>
    <property type="project" value="UniProtKB-UniRule"/>
</dbReference>
<feature type="binding site" evidence="5">
    <location>
        <begin position="246"/>
        <end position="249"/>
    </location>
    <ligand>
        <name>pyridoxal 5'-phosphate</name>
        <dbReference type="ChEBI" id="CHEBI:597326"/>
    </ligand>
</feature>
<dbReference type="Gene3D" id="2.40.37.10">
    <property type="entry name" value="Lyase, Ornithine Decarboxylase, Chain A, domain 1"/>
    <property type="match status" value="1"/>
</dbReference>
<gene>
    <name evidence="5" type="primary">lysA</name>
    <name evidence="10" type="ordered locus">Marpi_1963</name>
</gene>
<evidence type="ECO:0000256" key="5">
    <source>
        <dbReference type="HAMAP-Rule" id="MF_02120"/>
    </source>
</evidence>
<evidence type="ECO:0000256" key="7">
    <source>
        <dbReference type="PIRSR" id="PIRSR600183-50"/>
    </source>
</evidence>
<accession>H2J6R0</accession>
<evidence type="ECO:0000256" key="3">
    <source>
        <dbReference type="ARBA" id="ARBA00022898"/>
    </source>
</evidence>
<evidence type="ECO:0000256" key="6">
    <source>
        <dbReference type="NCBIfam" id="TIGR01048"/>
    </source>
</evidence>
<evidence type="ECO:0000256" key="4">
    <source>
        <dbReference type="ARBA" id="ARBA00023239"/>
    </source>
</evidence>
<dbReference type="PRINTS" id="PR01179">
    <property type="entry name" value="ODADCRBXLASE"/>
</dbReference>
<evidence type="ECO:0000313" key="10">
    <source>
        <dbReference type="EMBL" id="AEX86341.1"/>
    </source>
</evidence>
<evidence type="ECO:0000259" key="9">
    <source>
        <dbReference type="Pfam" id="PF02784"/>
    </source>
</evidence>
<dbReference type="InterPro" id="IPR029066">
    <property type="entry name" value="PLP-binding_barrel"/>
</dbReference>
<dbReference type="eggNOG" id="COG0019">
    <property type="taxonomic scope" value="Bacteria"/>
</dbReference>
<dbReference type="Gene3D" id="3.20.20.10">
    <property type="entry name" value="Alanine racemase"/>
    <property type="match status" value="1"/>
</dbReference>
<feature type="binding site" evidence="5">
    <location>
        <position position="214"/>
    </location>
    <ligand>
        <name>pyridoxal 5'-phosphate</name>
        <dbReference type="ChEBI" id="CHEBI:597326"/>
    </ligand>
</feature>
<dbReference type="HOGENOM" id="CLU_026444_0_1_0"/>
<comment type="similarity">
    <text evidence="5">Belongs to the Orn/Lys/Arg decarboxylase class-II family. LysA subfamily.</text>
</comment>
<dbReference type="OrthoDB" id="9802241at2"/>
<feature type="binding site" evidence="5">
    <location>
        <position position="249"/>
    </location>
    <ligand>
        <name>substrate</name>
    </ligand>
</feature>
<dbReference type="Proteomes" id="UP000007161">
    <property type="component" value="Chromosome"/>
</dbReference>
<dbReference type="EC" id="4.1.1.20" evidence="5 6"/>
<keyword evidence="4 5" id="KW-0456">Lyase</keyword>
<keyword evidence="5" id="KW-0028">Amino-acid biosynthesis</keyword>
<dbReference type="PANTHER" id="PTHR43727">
    <property type="entry name" value="DIAMINOPIMELATE DECARBOXYLASE"/>
    <property type="match status" value="1"/>
</dbReference>
<dbReference type="SUPFAM" id="SSF51419">
    <property type="entry name" value="PLP-binding barrel"/>
    <property type="match status" value="1"/>
</dbReference>
<feature type="binding site" evidence="5">
    <location>
        <position position="289"/>
    </location>
    <ligand>
        <name>substrate</name>
    </ligand>
</feature>
<dbReference type="CDD" id="cd06828">
    <property type="entry name" value="PLPDE_III_DapDC"/>
    <property type="match status" value="1"/>
</dbReference>
<feature type="modified residue" description="N6-(pyridoxal phosphate)lysine" evidence="5 7">
    <location>
        <position position="47"/>
    </location>
</feature>
<reference evidence="10 11" key="1">
    <citation type="journal article" date="2012" name="J. Bacteriol.">
        <title>Complete Genome Sequence of the Thermophilic, Piezophilic, Heterotrophic Bacterium Marinitoga piezophila KA3.</title>
        <authorList>
            <person name="Lucas S."/>
            <person name="Han J."/>
            <person name="Lapidus A."/>
            <person name="Cheng J.F."/>
            <person name="Goodwin L.A."/>
            <person name="Pitluck S."/>
            <person name="Peters L."/>
            <person name="Mikhailova N."/>
            <person name="Teshima H."/>
            <person name="Detter J.C."/>
            <person name="Han C."/>
            <person name="Tapia R."/>
            <person name="Land M."/>
            <person name="Hauser L."/>
            <person name="Kyrpides N.C."/>
            <person name="Ivanova N."/>
            <person name="Pagani I."/>
            <person name="Vannier P."/>
            <person name="Oger P."/>
            <person name="Bartlett D.H."/>
            <person name="Noll K.M."/>
            <person name="Woyke T."/>
            <person name="Jebbar M."/>
        </authorList>
    </citation>
    <scope>NUCLEOTIDE SEQUENCE [LARGE SCALE GENOMIC DNA]</scope>
    <source>
        <strain evidence="11">DSM 14283 / JCM 11233 / KA3</strain>
    </source>
</reference>
<proteinExistence type="inferred from homology"/>
<name>H2J6R0_MARPK</name>
<dbReference type="EMBL" id="CP003257">
    <property type="protein sequence ID" value="AEX86341.1"/>
    <property type="molecule type" value="Genomic_DNA"/>
</dbReference>
<feature type="binding site" evidence="5">
    <location>
        <position position="343"/>
    </location>
    <ligand>
        <name>substrate</name>
    </ligand>
</feature>
<dbReference type="InterPro" id="IPR002986">
    <property type="entry name" value="DAP_deCOOHase_LysA"/>
</dbReference>
<feature type="binding site" evidence="5">
    <location>
        <position position="343"/>
    </location>
    <ligand>
        <name>pyridoxal 5'-phosphate</name>
        <dbReference type="ChEBI" id="CHEBI:597326"/>
    </ligand>
</feature>
<dbReference type="PRINTS" id="PR01181">
    <property type="entry name" value="DAPDCRBXLASE"/>
</dbReference>
<dbReference type="Pfam" id="PF02784">
    <property type="entry name" value="Orn_Arg_deC_N"/>
    <property type="match status" value="1"/>
</dbReference>
<dbReference type="PROSITE" id="PS00878">
    <property type="entry name" value="ODR_DC_2_1"/>
    <property type="match status" value="1"/>
</dbReference>
<dbReference type="UniPathway" id="UPA00034">
    <property type="reaction ID" value="UER00027"/>
</dbReference>
<comment type="cofactor">
    <cofactor evidence="1 5 7 8">
        <name>pyridoxal 5'-phosphate</name>
        <dbReference type="ChEBI" id="CHEBI:597326"/>
    </cofactor>
</comment>
<dbReference type="GO" id="GO:0008836">
    <property type="term" value="F:diaminopimelate decarboxylase activity"/>
    <property type="evidence" value="ECO:0007669"/>
    <property type="project" value="UniProtKB-UniRule"/>
</dbReference>
<dbReference type="STRING" id="443254.Marpi_1963"/>
<feature type="binding site" evidence="5">
    <location>
        <position position="285"/>
    </location>
    <ligand>
        <name>substrate</name>
    </ligand>
</feature>
<dbReference type="GO" id="GO:0009089">
    <property type="term" value="P:lysine biosynthetic process via diaminopimelate"/>
    <property type="evidence" value="ECO:0007669"/>
    <property type="project" value="UniProtKB-UniRule"/>
</dbReference>
<evidence type="ECO:0000256" key="1">
    <source>
        <dbReference type="ARBA" id="ARBA00001933"/>
    </source>
</evidence>
<dbReference type="RefSeq" id="WP_014297411.1">
    <property type="nucleotide sequence ID" value="NC_016751.1"/>
</dbReference>
<dbReference type="NCBIfam" id="TIGR01048">
    <property type="entry name" value="lysA"/>
    <property type="match status" value="1"/>
</dbReference>
<dbReference type="InterPro" id="IPR022644">
    <property type="entry name" value="De-COase2_N"/>
</dbReference>
<organism evidence="10 11">
    <name type="scientific">Marinitoga piezophila (strain DSM 14283 / JCM 11233 / KA3)</name>
    <dbReference type="NCBI Taxonomy" id="443254"/>
    <lineage>
        <taxon>Bacteria</taxon>
        <taxon>Thermotogati</taxon>
        <taxon>Thermotogota</taxon>
        <taxon>Thermotogae</taxon>
        <taxon>Petrotogales</taxon>
        <taxon>Petrotogaceae</taxon>
        <taxon>Marinitoga</taxon>
    </lineage>
</organism>
<comment type="pathway">
    <text evidence="5 8">Amino-acid biosynthesis; L-lysine biosynthesis via DAP pathway; L-lysine from DL-2,6-diaminopimelate: step 1/1.</text>
</comment>
<protein>
    <recommendedName>
        <fullName evidence="5 6">Diaminopimelate decarboxylase</fullName>
        <shortName evidence="5">DAP decarboxylase</shortName>
        <shortName evidence="5">DAPDC</shortName>
        <ecNumber evidence="5 6">4.1.1.20</ecNumber>
    </recommendedName>
</protein>
<comment type="catalytic activity">
    <reaction evidence="5 8">
        <text>meso-2,6-diaminopimelate + H(+) = L-lysine + CO2</text>
        <dbReference type="Rhea" id="RHEA:15101"/>
        <dbReference type="ChEBI" id="CHEBI:15378"/>
        <dbReference type="ChEBI" id="CHEBI:16526"/>
        <dbReference type="ChEBI" id="CHEBI:32551"/>
        <dbReference type="ChEBI" id="CHEBI:57791"/>
        <dbReference type="EC" id="4.1.1.20"/>
    </reaction>
</comment>
<dbReference type="AlphaFoldDB" id="H2J6R0"/>
<feature type="active site" description="Proton donor" evidence="7">
    <location>
        <position position="314"/>
    </location>
</feature>
<dbReference type="InterPro" id="IPR000183">
    <property type="entry name" value="Orn/DAP/Arg_de-COase"/>
</dbReference>
<dbReference type="InterPro" id="IPR009006">
    <property type="entry name" value="Ala_racemase/Decarboxylase_C"/>
</dbReference>
<keyword evidence="11" id="KW-1185">Reference proteome</keyword>
<keyword evidence="3 5" id="KW-0663">Pyridoxal phosphate</keyword>